<organism evidence="3 4">
    <name type="scientific">Treponema lecithinolyticum ATCC 700332</name>
    <dbReference type="NCBI Taxonomy" id="1321815"/>
    <lineage>
        <taxon>Bacteria</taxon>
        <taxon>Pseudomonadati</taxon>
        <taxon>Spirochaetota</taxon>
        <taxon>Spirochaetia</taxon>
        <taxon>Spirochaetales</taxon>
        <taxon>Treponemataceae</taxon>
        <taxon>Treponema</taxon>
    </lineage>
</organism>
<proteinExistence type="predicted"/>
<name>A0ABN0P0L1_TRELE</name>
<gene>
    <name evidence="3" type="ORF">HMPREF9193_00633</name>
</gene>
<dbReference type="RefSeq" id="WP_021686481.1">
    <property type="nucleotide sequence ID" value="NZ_KI260556.1"/>
</dbReference>
<accession>A0ABN0P0L1</accession>
<evidence type="ECO:0000259" key="2">
    <source>
        <dbReference type="Pfam" id="PF14343"/>
    </source>
</evidence>
<evidence type="ECO:0000256" key="1">
    <source>
        <dbReference type="SAM" id="SignalP"/>
    </source>
</evidence>
<dbReference type="Proteomes" id="UP000016649">
    <property type="component" value="Unassembled WGS sequence"/>
</dbReference>
<dbReference type="Pfam" id="PF14343">
    <property type="entry name" value="PrcB_C"/>
    <property type="match status" value="1"/>
</dbReference>
<dbReference type="PROSITE" id="PS51257">
    <property type="entry name" value="PROKAR_LIPOPROTEIN"/>
    <property type="match status" value="1"/>
</dbReference>
<evidence type="ECO:0000313" key="3">
    <source>
        <dbReference type="EMBL" id="ERJ93912.1"/>
    </source>
</evidence>
<keyword evidence="1" id="KW-0732">Signal</keyword>
<evidence type="ECO:0000313" key="4">
    <source>
        <dbReference type="Proteomes" id="UP000016649"/>
    </source>
</evidence>
<sequence>MKIRIFFSFFIYLFAAVLCACKAAPKNTAAPPMSAQPAETCTPHTPLQPAAERVEEQASQLVSDALYSAQAQTDRIEISYEILEEGSYAAEFATAVIENQADLDRLYALLHERSDASAPKIDFKRKKVIAVRSGPFNTGGYGIKLSSAVYTKDGVETVFLITAPEPDQIVTQAFTNPYLIISIDIPPSKKVFVKMQR</sequence>
<feature type="domain" description="PrcB C-terminal" evidence="2">
    <location>
        <begin position="128"/>
        <end position="184"/>
    </location>
</feature>
<comment type="caution">
    <text evidence="3">The sequence shown here is derived from an EMBL/GenBank/DDBJ whole genome shotgun (WGS) entry which is preliminary data.</text>
</comment>
<keyword evidence="4" id="KW-1185">Reference proteome</keyword>
<reference evidence="3 4" key="1">
    <citation type="submission" date="2013-08" db="EMBL/GenBank/DDBJ databases">
        <authorList>
            <person name="Weinstock G."/>
            <person name="Sodergren E."/>
            <person name="Wylie T."/>
            <person name="Fulton L."/>
            <person name="Fulton R."/>
            <person name="Fronick C."/>
            <person name="O'Laughlin M."/>
            <person name="Godfrey J."/>
            <person name="Miner T."/>
            <person name="Herter B."/>
            <person name="Appelbaum E."/>
            <person name="Cordes M."/>
            <person name="Lek S."/>
            <person name="Wollam A."/>
            <person name="Pepin K.H."/>
            <person name="Palsikar V.B."/>
            <person name="Mitreva M."/>
            <person name="Wilson R.K."/>
        </authorList>
    </citation>
    <scope>NUCLEOTIDE SEQUENCE [LARGE SCALE GENOMIC DNA]</scope>
    <source>
        <strain evidence="3 4">ATCC 700332</strain>
    </source>
</reference>
<dbReference type="EMBL" id="AWVH01000013">
    <property type="protein sequence ID" value="ERJ93912.1"/>
    <property type="molecule type" value="Genomic_DNA"/>
</dbReference>
<feature type="signal peptide" evidence="1">
    <location>
        <begin position="1"/>
        <end position="29"/>
    </location>
</feature>
<dbReference type="InterPro" id="IPR025748">
    <property type="entry name" value="PrcB_C_dom"/>
</dbReference>
<dbReference type="NCBIfam" id="NF033596">
    <property type="entry name" value="denti_PrcB"/>
    <property type="match status" value="1"/>
</dbReference>
<protein>
    <recommendedName>
        <fullName evidence="2">PrcB C-terminal domain-containing protein</fullName>
    </recommendedName>
</protein>
<feature type="chain" id="PRO_5045435175" description="PrcB C-terminal domain-containing protein" evidence="1">
    <location>
        <begin position="30"/>
        <end position="197"/>
    </location>
</feature>